<dbReference type="RefSeq" id="WP_064122604.1">
    <property type="nucleotide sequence ID" value="NZ_CP015243.1"/>
</dbReference>
<reference evidence="5 6" key="1">
    <citation type="submission" date="2016-04" db="EMBL/GenBank/DDBJ databases">
        <title>Complete Genome Sequence of Halotalea alkalilenta IHB B 13600.</title>
        <authorList>
            <person name="Swarnkar M.K."/>
            <person name="Sharma A."/>
            <person name="Kaushal K."/>
            <person name="Soni R."/>
            <person name="Rana S."/>
            <person name="Singh A.K."/>
            <person name="Gulati A."/>
        </authorList>
    </citation>
    <scope>NUCLEOTIDE SEQUENCE [LARGE SCALE GENOMIC DNA]</scope>
    <source>
        <strain evidence="5 6">IHB B 13600</strain>
    </source>
</reference>
<dbReference type="Gene3D" id="3.40.640.10">
    <property type="entry name" value="Type I PLP-dependent aspartate aminotransferase-like (Major domain)"/>
    <property type="match status" value="1"/>
</dbReference>
<dbReference type="PROSITE" id="PS00600">
    <property type="entry name" value="AA_TRANSFER_CLASS_3"/>
    <property type="match status" value="1"/>
</dbReference>
<keyword evidence="5" id="KW-0032">Aminotransferase</keyword>
<keyword evidence="3 4" id="KW-0663">Pyridoxal phosphate</keyword>
<dbReference type="SUPFAM" id="SSF53383">
    <property type="entry name" value="PLP-dependent transferases"/>
    <property type="match status" value="1"/>
</dbReference>
<dbReference type="STRING" id="376489.A5892_09540"/>
<organism evidence="5 6">
    <name type="scientific">Halotalea alkalilenta</name>
    <dbReference type="NCBI Taxonomy" id="376489"/>
    <lineage>
        <taxon>Bacteria</taxon>
        <taxon>Pseudomonadati</taxon>
        <taxon>Pseudomonadota</taxon>
        <taxon>Gammaproteobacteria</taxon>
        <taxon>Oceanospirillales</taxon>
        <taxon>Halomonadaceae</taxon>
        <taxon>Halotalea</taxon>
    </lineage>
</organism>
<dbReference type="InterPro" id="IPR005814">
    <property type="entry name" value="Aminotrans_3"/>
</dbReference>
<dbReference type="InterPro" id="IPR015421">
    <property type="entry name" value="PyrdxlP-dep_Trfase_major"/>
</dbReference>
<name>A0A172YEY7_9GAMM</name>
<dbReference type="PANTHER" id="PTHR45688">
    <property type="match status" value="1"/>
</dbReference>
<evidence type="ECO:0000256" key="3">
    <source>
        <dbReference type="ARBA" id="ARBA00022898"/>
    </source>
</evidence>
<proteinExistence type="inferred from homology"/>
<dbReference type="PANTHER" id="PTHR45688:SF13">
    <property type="entry name" value="ALANINE--GLYOXYLATE AMINOTRANSFERASE 2-LIKE"/>
    <property type="match status" value="1"/>
</dbReference>
<dbReference type="KEGG" id="haa:A5892_09540"/>
<keyword evidence="5" id="KW-0808">Transferase</keyword>
<dbReference type="InterPro" id="IPR015422">
    <property type="entry name" value="PyrdxlP-dep_Trfase_small"/>
</dbReference>
<dbReference type="InterPro" id="IPR015424">
    <property type="entry name" value="PyrdxlP-dep_Trfase"/>
</dbReference>
<evidence type="ECO:0000313" key="5">
    <source>
        <dbReference type="EMBL" id="ANF57676.1"/>
    </source>
</evidence>
<evidence type="ECO:0000313" key="6">
    <source>
        <dbReference type="Proteomes" id="UP000077875"/>
    </source>
</evidence>
<evidence type="ECO:0000256" key="2">
    <source>
        <dbReference type="ARBA" id="ARBA00008954"/>
    </source>
</evidence>
<comment type="similarity">
    <text evidence="2 4">Belongs to the class-III pyridoxal-phosphate-dependent aminotransferase family.</text>
</comment>
<protein>
    <submittedName>
        <fullName evidence="5">4-aminobutyrate aminotransferase</fullName>
    </submittedName>
</protein>
<comment type="cofactor">
    <cofactor evidence="1">
        <name>pyridoxal 5'-phosphate</name>
        <dbReference type="ChEBI" id="CHEBI:597326"/>
    </cofactor>
</comment>
<dbReference type="AlphaFoldDB" id="A0A172YEY7"/>
<dbReference type="InterPro" id="IPR049704">
    <property type="entry name" value="Aminotrans_3_PPA_site"/>
</dbReference>
<dbReference type="EMBL" id="CP015243">
    <property type="protein sequence ID" value="ANF57676.1"/>
    <property type="molecule type" value="Genomic_DNA"/>
</dbReference>
<keyword evidence="6" id="KW-1185">Reference proteome</keyword>
<dbReference type="PIRSF" id="PIRSF000521">
    <property type="entry name" value="Transaminase_4ab_Lys_Orn"/>
    <property type="match status" value="1"/>
</dbReference>
<dbReference type="Gene3D" id="3.90.1150.10">
    <property type="entry name" value="Aspartate Aminotransferase, domain 1"/>
    <property type="match status" value="1"/>
</dbReference>
<dbReference type="GO" id="GO:0008483">
    <property type="term" value="F:transaminase activity"/>
    <property type="evidence" value="ECO:0007669"/>
    <property type="project" value="UniProtKB-KW"/>
</dbReference>
<evidence type="ECO:0000256" key="4">
    <source>
        <dbReference type="RuleBase" id="RU003560"/>
    </source>
</evidence>
<dbReference type="Proteomes" id="UP000077875">
    <property type="component" value="Chromosome"/>
</dbReference>
<evidence type="ECO:0000256" key="1">
    <source>
        <dbReference type="ARBA" id="ARBA00001933"/>
    </source>
</evidence>
<dbReference type="GO" id="GO:0030170">
    <property type="term" value="F:pyridoxal phosphate binding"/>
    <property type="evidence" value="ECO:0007669"/>
    <property type="project" value="InterPro"/>
</dbReference>
<sequence>MQDDAMPNAYRPGAVELPPEEQAMIERRRRLLGPAYRLMYQHPVHIVRGDGVWLYDQSGKAYMDVYNNVASVGHCHPRVARAIADQVQVLATNTRYLHDTILGYAERLLATFPDALGHLMFTCTGSEANDLALRAAKAYTGGQGIIVTECAYHGITQAIAEISPSLGPNVDLGAHVRTVPAPDLYRSRNGEVADQLRRDVEAALADLKRHGIKPAAFICDGVFSSDGVFTEPAGFLAGAVEAVRAAGALYIADEVQSGFGRTGSHLWGFQRHGLVPDIVTLGKPMGNGYPVAGVVVKPSIIAEFGSSARYFNTFGGNTVATTAAMAVLEVIQDEALMDNALKVGAYLADGLRELMSEYQVIGDVRHAGLFFGVEIVGDRQSKRPDASLTAKLVDGLRERQVLISATGPRANVLKIRPPLVFTRDNADFFIAQLRAVLAAQPGA</sequence>
<dbReference type="Pfam" id="PF00202">
    <property type="entry name" value="Aminotran_3"/>
    <property type="match status" value="1"/>
</dbReference>
<dbReference type="CDD" id="cd00610">
    <property type="entry name" value="OAT_like"/>
    <property type="match status" value="1"/>
</dbReference>
<accession>A0A172YEY7</accession>
<gene>
    <name evidence="5" type="ORF">A5892_09540</name>
</gene>